<dbReference type="InterPro" id="IPR036291">
    <property type="entry name" value="NAD(P)-bd_dom_sf"/>
</dbReference>
<comment type="similarity">
    <text evidence="1 4">Belongs to the D-isomer specific 2-hydroxyacid dehydrogenase family.</text>
</comment>
<dbReference type="GO" id="GO:0003714">
    <property type="term" value="F:transcription corepressor activity"/>
    <property type="evidence" value="ECO:0007669"/>
    <property type="project" value="InterPro"/>
</dbReference>
<keyword evidence="3" id="KW-0520">NAD</keyword>
<keyword evidence="8" id="KW-1185">Reference proteome</keyword>
<dbReference type="PROSITE" id="PS00671">
    <property type="entry name" value="D_2_HYDROXYACID_DH_3"/>
    <property type="match status" value="1"/>
</dbReference>
<evidence type="ECO:0000259" key="6">
    <source>
        <dbReference type="Pfam" id="PF02826"/>
    </source>
</evidence>
<gene>
    <name evidence="7" type="ORF">D9V41_01940</name>
</gene>
<dbReference type="OrthoDB" id="9793626at2"/>
<dbReference type="InterPro" id="IPR050418">
    <property type="entry name" value="D-iso_2-hydroxyacid_DH_PdxB"/>
</dbReference>
<dbReference type="InterPro" id="IPR043322">
    <property type="entry name" value="CtBP"/>
</dbReference>
<evidence type="ECO:0000256" key="1">
    <source>
        <dbReference type="ARBA" id="ARBA00005854"/>
    </source>
</evidence>
<proteinExistence type="inferred from homology"/>
<dbReference type="SUPFAM" id="SSF51735">
    <property type="entry name" value="NAD(P)-binding Rossmann-fold domains"/>
    <property type="match status" value="1"/>
</dbReference>
<dbReference type="PROSITE" id="PS00065">
    <property type="entry name" value="D_2_HYDROXYACID_DH_1"/>
    <property type="match status" value="1"/>
</dbReference>
<dbReference type="InterPro" id="IPR006139">
    <property type="entry name" value="D-isomer_2_OHA_DH_cat_dom"/>
</dbReference>
<dbReference type="SUPFAM" id="SSF52283">
    <property type="entry name" value="Formate/glycerate dehydrogenase catalytic domain-like"/>
    <property type="match status" value="1"/>
</dbReference>
<accession>A0A3L8PRA8</accession>
<dbReference type="InterPro" id="IPR029752">
    <property type="entry name" value="D-isomer_DH_CS1"/>
</dbReference>
<dbReference type="InterPro" id="IPR006140">
    <property type="entry name" value="D-isomer_DH_NAD-bd"/>
</dbReference>
<dbReference type="Gene3D" id="3.40.50.720">
    <property type="entry name" value="NAD(P)-binding Rossmann-like Domain"/>
    <property type="match status" value="2"/>
</dbReference>
<sequence>MTRPVAAYTDIVDLDPAPGVALLEQSGFEVRILDDGSPADIIAQAADAQALLIGYAPVTAQVIEALPRLRVVATQSAGVDTVDVAACAAHGVEVMNVPGAATEEVASHALAMTLSLLRGLPMLDREVRAGRWDGSRERLHRLSEVTVGVLGLGRIGRAYASAVRPLVDRVVAYDPLASPPPGVEAMSLDEVVAAATVLSLHLPLTEKTRHLLDRDRLGAMPAGSFVVNVARGALIDSEALREALDSGHITAAALDVLEHEPPRPNDPLVAHPRTVVTPHAAYLSPASARDYVVLQARNVVTFFAERANHEHDTASFSASPTRQETSS</sequence>
<feature type="domain" description="D-isomer specific 2-hydroxyacid dehydrogenase catalytic" evidence="5">
    <location>
        <begin position="17"/>
        <end position="305"/>
    </location>
</feature>
<evidence type="ECO:0000313" key="8">
    <source>
        <dbReference type="Proteomes" id="UP000282515"/>
    </source>
</evidence>
<dbReference type="CDD" id="cd05299">
    <property type="entry name" value="CtBP_dh"/>
    <property type="match status" value="1"/>
</dbReference>
<keyword evidence="2 4" id="KW-0560">Oxidoreductase</keyword>
<dbReference type="GO" id="GO:0051287">
    <property type="term" value="F:NAD binding"/>
    <property type="evidence" value="ECO:0007669"/>
    <property type="project" value="InterPro"/>
</dbReference>
<protein>
    <submittedName>
        <fullName evidence="7">C-terminal binding protein</fullName>
    </submittedName>
</protein>
<dbReference type="InterPro" id="IPR029753">
    <property type="entry name" value="D-isomer_DH_CS"/>
</dbReference>
<dbReference type="GO" id="GO:0016616">
    <property type="term" value="F:oxidoreductase activity, acting on the CH-OH group of donors, NAD or NADP as acceptor"/>
    <property type="evidence" value="ECO:0007669"/>
    <property type="project" value="InterPro"/>
</dbReference>
<dbReference type="Proteomes" id="UP000282515">
    <property type="component" value="Unassembled WGS sequence"/>
</dbReference>
<evidence type="ECO:0000259" key="5">
    <source>
        <dbReference type="Pfam" id="PF00389"/>
    </source>
</evidence>
<dbReference type="PANTHER" id="PTHR43761">
    <property type="entry name" value="D-ISOMER SPECIFIC 2-HYDROXYACID DEHYDROGENASE FAMILY PROTEIN (AFU_ORTHOLOGUE AFUA_1G13630)"/>
    <property type="match status" value="1"/>
</dbReference>
<evidence type="ECO:0000313" key="7">
    <source>
        <dbReference type="EMBL" id="RLV57419.1"/>
    </source>
</evidence>
<dbReference type="AlphaFoldDB" id="A0A3L8PRA8"/>
<dbReference type="Pfam" id="PF00389">
    <property type="entry name" value="2-Hacid_dh"/>
    <property type="match status" value="1"/>
</dbReference>
<feature type="domain" description="D-isomer specific 2-hydroxyacid dehydrogenase NAD-binding" evidence="6">
    <location>
        <begin position="110"/>
        <end position="281"/>
    </location>
</feature>
<comment type="caution">
    <text evidence="7">The sequence shown here is derived from an EMBL/GenBank/DDBJ whole genome shotgun (WGS) entry which is preliminary data.</text>
</comment>
<dbReference type="PANTHER" id="PTHR43761:SF1">
    <property type="entry name" value="D-ISOMER SPECIFIC 2-HYDROXYACID DEHYDROGENASE CATALYTIC DOMAIN-CONTAINING PROTEIN-RELATED"/>
    <property type="match status" value="1"/>
</dbReference>
<organism evidence="7 8">
    <name type="scientific">Aeromicrobium phragmitis</name>
    <dbReference type="NCBI Taxonomy" id="2478914"/>
    <lineage>
        <taxon>Bacteria</taxon>
        <taxon>Bacillati</taxon>
        <taxon>Actinomycetota</taxon>
        <taxon>Actinomycetes</taxon>
        <taxon>Propionibacteriales</taxon>
        <taxon>Nocardioidaceae</taxon>
        <taxon>Aeromicrobium</taxon>
    </lineage>
</organism>
<dbReference type="RefSeq" id="WP_121792827.1">
    <property type="nucleotide sequence ID" value="NZ_RDBF01000001.1"/>
</dbReference>
<reference evidence="7 8" key="1">
    <citation type="submission" date="2018-10" db="EMBL/GenBank/DDBJ databases">
        <title>Aeromicrobium sp. 9W16Y-2 whole genome shotgun sequence.</title>
        <authorList>
            <person name="Li F."/>
        </authorList>
    </citation>
    <scope>NUCLEOTIDE SEQUENCE [LARGE SCALE GENOMIC DNA]</scope>
    <source>
        <strain evidence="7 8">9W16Y-2</strain>
    </source>
</reference>
<evidence type="ECO:0000256" key="3">
    <source>
        <dbReference type="ARBA" id="ARBA00023027"/>
    </source>
</evidence>
<evidence type="ECO:0000256" key="4">
    <source>
        <dbReference type="RuleBase" id="RU003719"/>
    </source>
</evidence>
<dbReference type="EMBL" id="RDBF01000001">
    <property type="protein sequence ID" value="RLV57419.1"/>
    <property type="molecule type" value="Genomic_DNA"/>
</dbReference>
<name>A0A3L8PRA8_9ACTN</name>
<dbReference type="Pfam" id="PF02826">
    <property type="entry name" value="2-Hacid_dh_C"/>
    <property type="match status" value="1"/>
</dbReference>
<evidence type="ECO:0000256" key="2">
    <source>
        <dbReference type="ARBA" id="ARBA00023002"/>
    </source>
</evidence>